<dbReference type="Pfam" id="PF06439">
    <property type="entry name" value="3keto-disac_hyd"/>
    <property type="match status" value="1"/>
</dbReference>
<gene>
    <name evidence="2" type="ORF">SAMN03080617_00539</name>
</gene>
<feature type="domain" description="3-keto-alpha-glucoside-1,2-lyase/3-keto-2-hydroxy-glucal hydratase" evidence="1">
    <location>
        <begin position="22"/>
        <end position="216"/>
    </location>
</feature>
<keyword evidence="3" id="KW-1185">Reference proteome</keyword>
<organism evidence="2 3">
    <name type="scientific">Algoriphagus alkaliphilus</name>
    <dbReference type="NCBI Taxonomy" id="279824"/>
    <lineage>
        <taxon>Bacteria</taxon>
        <taxon>Pseudomonadati</taxon>
        <taxon>Bacteroidota</taxon>
        <taxon>Cytophagia</taxon>
        <taxon>Cytophagales</taxon>
        <taxon>Cyclobacteriaceae</taxon>
        <taxon>Algoriphagus</taxon>
    </lineage>
</organism>
<dbReference type="EMBL" id="FMXE01000004">
    <property type="protein sequence ID" value="SDA46562.1"/>
    <property type="molecule type" value="Genomic_DNA"/>
</dbReference>
<dbReference type="RefSeq" id="WP_092728414.1">
    <property type="nucleotide sequence ID" value="NZ_FMXE01000004.1"/>
</dbReference>
<reference evidence="3" key="1">
    <citation type="submission" date="2016-10" db="EMBL/GenBank/DDBJ databases">
        <authorList>
            <person name="Varghese N."/>
            <person name="Submissions S."/>
        </authorList>
    </citation>
    <scope>NUCLEOTIDE SEQUENCE [LARGE SCALE GENOMIC DNA]</scope>
    <source>
        <strain evidence="3">DSM 22703</strain>
    </source>
</reference>
<name>A0A1G5VL16_9BACT</name>
<dbReference type="STRING" id="279824.SAMN03080617_00539"/>
<dbReference type="GO" id="GO:0016787">
    <property type="term" value="F:hydrolase activity"/>
    <property type="evidence" value="ECO:0007669"/>
    <property type="project" value="InterPro"/>
</dbReference>
<dbReference type="AlphaFoldDB" id="A0A1G5VL16"/>
<accession>A0A1G5VL16</accession>
<evidence type="ECO:0000259" key="1">
    <source>
        <dbReference type="Pfam" id="PF06439"/>
    </source>
</evidence>
<dbReference type="Gene3D" id="2.60.120.560">
    <property type="entry name" value="Exo-inulinase, domain 1"/>
    <property type="match status" value="1"/>
</dbReference>
<dbReference type="InterPro" id="IPR010496">
    <property type="entry name" value="AL/BT2_dom"/>
</dbReference>
<evidence type="ECO:0000313" key="2">
    <source>
        <dbReference type="EMBL" id="SDA46562.1"/>
    </source>
</evidence>
<evidence type="ECO:0000313" key="3">
    <source>
        <dbReference type="Proteomes" id="UP000198756"/>
    </source>
</evidence>
<dbReference type="Proteomes" id="UP000198756">
    <property type="component" value="Unassembled WGS sequence"/>
</dbReference>
<protein>
    <recommendedName>
        <fullName evidence="1">3-keto-alpha-glucoside-1,2-lyase/3-keto-2-hydroxy-glucal hydratase domain-containing protein</fullName>
    </recommendedName>
</protein>
<sequence>MKNLLSILVLLTCLQGVSFSQVSLFDGKSLSGWYMDVPDLQKDSSLRKPFIVRDGLLVSLGTPGGHLISDKSYVDYILEFEYRFVGDPGNCGVLVHASTPRALYGMFPKSIEVQMMHSNAGDFWCIQENIQVEDMEERRGPRENWGVTEGKERRIINLTDGSEKPLGEWNRMKIKCEGDRITVWVNGDLVNDGFGATAQKGQIALQAEGAEVEFKGLILTSLK</sequence>
<proteinExistence type="predicted"/>
<dbReference type="OrthoDB" id="259356at2"/>